<keyword evidence="2" id="KW-1185">Reference proteome</keyword>
<evidence type="ECO:0000313" key="2">
    <source>
        <dbReference type="Proteomes" id="UP001408356"/>
    </source>
</evidence>
<gene>
    <name evidence="1" type="ORF">SUNI508_06971</name>
</gene>
<protein>
    <submittedName>
        <fullName evidence="1">Uncharacterized protein</fullName>
    </submittedName>
</protein>
<dbReference type="EMBL" id="JARVKF010000279">
    <property type="protein sequence ID" value="KAK9419965.1"/>
    <property type="molecule type" value="Genomic_DNA"/>
</dbReference>
<proteinExistence type="predicted"/>
<name>A0ABR2UZ52_9PEZI</name>
<comment type="caution">
    <text evidence="1">The sequence shown here is derived from an EMBL/GenBank/DDBJ whole genome shotgun (WGS) entry which is preliminary data.</text>
</comment>
<accession>A0ABR2UZ52</accession>
<dbReference type="Proteomes" id="UP001408356">
    <property type="component" value="Unassembled WGS sequence"/>
</dbReference>
<reference evidence="1 2" key="1">
    <citation type="journal article" date="2024" name="J. Plant Pathol.">
        <title>Sequence and assembly of the genome of Seiridium unicorne, isolate CBS 538.82, causal agent of cypress canker disease.</title>
        <authorList>
            <person name="Scali E."/>
            <person name="Rocca G.D."/>
            <person name="Danti R."/>
            <person name="Garbelotto M."/>
            <person name="Barberini S."/>
            <person name="Baroncelli R."/>
            <person name="Emiliani G."/>
        </authorList>
    </citation>
    <scope>NUCLEOTIDE SEQUENCE [LARGE SCALE GENOMIC DNA]</scope>
    <source>
        <strain evidence="1 2">BM-138-508</strain>
    </source>
</reference>
<evidence type="ECO:0000313" key="1">
    <source>
        <dbReference type="EMBL" id="KAK9419965.1"/>
    </source>
</evidence>
<sequence>MCRYPVIVFKFCNHRDPDFTPPGPRPEPCNAAISAKKTPSECPDKEYLSHSKATEPFCPRCKALIESIHALVEEVDSLTKELQIPDFLVQTIVSHMGFLKWTLVEQSQQDFKEKGPEHDAGRTLKRRVDHFTEVNKYVIGRKNMIASTPRSAQGSVENQHSSLRDLLIHIYSSILECELDDVEAEDMPRLLYDSFASLQEDDLDDNDAVEGWDANRAYMKQLLKSGIENLRGPKK</sequence>
<organism evidence="1 2">
    <name type="scientific">Seiridium unicorne</name>
    <dbReference type="NCBI Taxonomy" id="138068"/>
    <lineage>
        <taxon>Eukaryota</taxon>
        <taxon>Fungi</taxon>
        <taxon>Dikarya</taxon>
        <taxon>Ascomycota</taxon>
        <taxon>Pezizomycotina</taxon>
        <taxon>Sordariomycetes</taxon>
        <taxon>Xylariomycetidae</taxon>
        <taxon>Amphisphaeriales</taxon>
        <taxon>Sporocadaceae</taxon>
        <taxon>Seiridium</taxon>
    </lineage>
</organism>